<dbReference type="InterPro" id="IPR058594">
    <property type="entry name" value="PB1-like_dom_pln"/>
</dbReference>
<name>A0ABR0XL60_REHGL</name>
<sequence>MLRRAHLVDVSNQGFGDKKWLFTIKLRHGGSLVEENGKENYIGGRVSAFDFVDKRRMSMEYLGKLCAQLGYLGEKKYYRIDDFKKFREVTMMTELLLCVPAKGEESHIYLVGEQTPLDEECDNTGTENACEETGNEKACVETGTENACEETGYAEKPCEETWGNEKPCVETGGENACEETCYAEKPCEETGGDEACRNMETDPLNIFDDPDFDLIELEFEIDNYGTEAGLENEVIPNTQGVASQSQNVDLEDTQEVVSDDNDDDFTINDKEDIEEMLIDDIMFDENVDKDAEDNGYDKTTSEESESSVQSSEHEFDSEQPSETEDQNVL</sequence>
<protein>
    <recommendedName>
        <fullName evidence="2">PB1-like domain-containing protein</fullName>
    </recommendedName>
</protein>
<evidence type="ECO:0000256" key="1">
    <source>
        <dbReference type="SAM" id="MobiDB-lite"/>
    </source>
</evidence>
<accession>A0ABR0XL60</accession>
<feature type="compositionally biased region" description="Acidic residues" evidence="1">
    <location>
        <begin position="317"/>
        <end position="329"/>
    </location>
</feature>
<keyword evidence="4" id="KW-1185">Reference proteome</keyword>
<feature type="domain" description="PB1-like" evidence="2">
    <location>
        <begin position="22"/>
        <end position="91"/>
    </location>
</feature>
<dbReference type="Proteomes" id="UP001318860">
    <property type="component" value="Unassembled WGS sequence"/>
</dbReference>
<dbReference type="EMBL" id="JABTTQ020000003">
    <property type="protein sequence ID" value="KAK6159895.1"/>
    <property type="molecule type" value="Genomic_DNA"/>
</dbReference>
<evidence type="ECO:0000313" key="4">
    <source>
        <dbReference type="Proteomes" id="UP001318860"/>
    </source>
</evidence>
<feature type="region of interest" description="Disordered" evidence="1">
    <location>
        <begin position="280"/>
        <end position="329"/>
    </location>
</feature>
<reference evidence="3 4" key="1">
    <citation type="journal article" date="2021" name="Comput. Struct. Biotechnol. J.">
        <title>De novo genome assembly of the potent medicinal plant Rehmannia glutinosa using nanopore technology.</title>
        <authorList>
            <person name="Ma L."/>
            <person name="Dong C."/>
            <person name="Song C."/>
            <person name="Wang X."/>
            <person name="Zheng X."/>
            <person name="Niu Y."/>
            <person name="Chen S."/>
            <person name="Feng W."/>
        </authorList>
    </citation>
    <scope>NUCLEOTIDE SEQUENCE [LARGE SCALE GENOMIC DNA]</scope>
    <source>
        <strain evidence="3">DH-2019</strain>
    </source>
</reference>
<feature type="region of interest" description="Disordered" evidence="1">
    <location>
        <begin position="240"/>
        <end position="266"/>
    </location>
</feature>
<feature type="compositionally biased region" description="Acidic residues" evidence="1">
    <location>
        <begin position="280"/>
        <end position="294"/>
    </location>
</feature>
<dbReference type="Pfam" id="PF26130">
    <property type="entry name" value="PB1-like"/>
    <property type="match status" value="1"/>
</dbReference>
<organism evidence="3 4">
    <name type="scientific">Rehmannia glutinosa</name>
    <name type="common">Chinese foxglove</name>
    <dbReference type="NCBI Taxonomy" id="99300"/>
    <lineage>
        <taxon>Eukaryota</taxon>
        <taxon>Viridiplantae</taxon>
        <taxon>Streptophyta</taxon>
        <taxon>Embryophyta</taxon>
        <taxon>Tracheophyta</taxon>
        <taxon>Spermatophyta</taxon>
        <taxon>Magnoliopsida</taxon>
        <taxon>eudicotyledons</taxon>
        <taxon>Gunneridae</taxon>
        <taxon>Pentapetalae</taxon>
        <taxon>asterids</taxon>
        <taxon>lamiids</taxon>
        <taxon>Lamiales</taxon>
        <taxon>Orobanchaceae</taxon>
        <taxon>Rehmannieae</taxon>
        <taxon>Rehmannia</taxon>
    </lineage>
</organism>
<feature type="compositionally biased region" description="Acidic residues" evidence="1">
    <location>
        <begin position="249"/>
        <end position="266"/>
    </location>
</feature>
<gene>
    <name evidence="3" type="ORF">DH2020_003276</name>
</gene>
<evidence type="ECO:0000259" key="2">
    <source>
        <dbReference type="Pfam" id="PF26130"/>
    </source>
</evidence>
<proteinExistence type="predicted"/>
<evidence type="ECO:0000313" key="3">
    <source>
        <dbReference type="EMBL" id="KAK6159895.1"/>
    </source>
</evidence>
<comment type="caution">
    <text evidence="3">The sequence shown here is derived from an EMBL/GenBank/DDBJ whole genome shotgun (WGS) entry which is preliminary data.</text>
</comment>